<reference evidence="2" key="1">
    <citation type="submission" date="2023-07" db="EMBL/GenBank/DDBJ databases">
        <title>draft genome sequence of fig (Ficus carica).</title>
        <authorList>
            <person name="Takahashi T."/>
            <person name="Nishimura K."/>
        </authorList>
    </citation>
    <scope>NUCLEOTIDE SEQUENCE</scope>
</reference>
<evidence type="ECO:0000256" key="1">
    <source>
        <dbReference type="SAM" id="MobiDB-lite"/>
    </source>
</evidence>
<organism evidence="2 3">
    <name type="scientific">Ficus carica</name>
    <name type="common">Common fig</name>
    <dbReference type="NCBI Taxonomy" id="3494"/>
    <lineage>
        <taxon>Eukaryota</taxon>
        <taxon>Viridiplantae</taxon>
        <taxon>Streptophyta</taxon>
        <taxon>Embryophyta</taxon>
        <taxon>Tracheophyta</taxon>
        <taxon>Spermatophyta</taxon>
        <taxon>Magnoliopsida</taxon>
        <taxon>eudicotyledons</taxon>
        <taxon>Gunneridae</taxon>
        <taxon>Pentapetalae</taxon>
        <taxon>rosids</taxon>
        <taxon>fabids</taxon>
        <taxon>Rosales</taxon>
        <taxon>Moraceae</taxon>
        <taxon>Ficeae</taxon>
        <taxon>Ficus</taxon>
    </lineage>
</organism>
<evidence type="ECO:0000313" key="2">
    <source>
        <dbReference type="EMBL" id="GMN52710.1"/>
    </source>
</evidence>
<evidence type="ECO:0000313" key="3">
    <source>
        <dbReference type="Proteomes" id="UP001187192"/>
    </source>
</evidence>
<name>A0AA88AIT7_FICCA</name>
<dbReference type="EMBL" id="BTGU01000043">
    <property type="protein sequence ID" value="GMN52710.1"/>
    <property type="molecule type" value="Genomic_DNA"/>
</dbReference>
<dbReference type="Pfam" id="PF08284">
    <property type="entry name" value="RVP_2"/>
    <property type="match status" value="1"/>
</dbReference>
<protein>
    <recommendedName>
        <fullName evidence="4">Gag-pol polyprotein</fullName>
    </recommendedName>
</protein>
<dbReference type="AlphaFoldDB" id="A0AA88AIT7"/>
<gene>
    <name evidence="2" type="ORF">TIFTF001_021853</name>
</gene>
<sequence length="283" mass="31918">MVRPRTRLNPVLQEPNLETVVVDLQRQLLEQQQETNRIWEQLARMNQMPCVNKVPPQNNLEPPVVPQMPEVNQGIPRNPEVPLAPAASVEVLATQQDEFNSMRQGSMTVLEAVKKFEQLARLCSELVPNETEKVRRMMNMFQTDITKQVSAGSNPPTLVADCISRAIRVKYWINQDKEGQTNNSAQNSKQFGKNKRKGNASNQGQQRNYPQKKNNQAQIEGPLIAQGRLEAPEPQARIYAYTKGDVEAGTSHVVTCQIFITTFDAIALFDYSATHSFVSKEFA</sequence>
<feature type="compositionally biased region" description="Polar residues" evidence="1">
    <location>
        <begin position="180"/>
        <end position="191"/>
    </location>
</feature>
<evidence type="ECO:0008006" key="4">
    <source>
        <dbReference type="Google" id="ProtNLM"/>
    </source>
</evidence>
<comment type="caution">
    <text evidence="2">The sequence shown here is derived from an EMBL/GenBank/DDBJ whole genome shotgun (WGS) entry which is preliminary data.</text>
</comment>
<feature type="region of interest" description="Disordered" evidence="1">
    <location>
        <begin position="178"/>
        <end position="215"/>
    </location>
</feature>
<feature type="compositionally biased region" description="Polar residues" evidence="1">
    <location>
        <begin position="199"/>
        <end position="215"/>
    </location>
</feature>
<proteinExistence type="predicted"/>
<accession>A0AA88AIT7</accession>
<dbReference type="Proteomes" id="UP001187192">
    <property type="component" value="Unassembled WGS sequence"/>
</dbReference>
<keyword evidence="3" id="KW-1185">Reference proteome</keyword>